<proteinExistence type="predicted"/>
<feature type="compositionally biased region" description="Polar residues" evidence="1">
    <location>
        <begin position="14"/>
        <end position="25"/>
    </location>
</feature>
<organism evidence="2 3">
    <name type="scientific">Steinernema glaseri</name>
    <dbReference type="NCBI Taxonomy" id="37863"/>
    <lineage>
        <taxon>Eukaryota</taxon>
        <taxon>Metazoa</taxon>
        <taxon>Ecdysozoa</taxon>
        <taxon>Nematoda</taxon>
        <taxon>Chromadorea</taxon>
        <taxon>Rhabditida</taxon>
        <taxon>Tylenchina</taxon>
        <taxon>Panagrolaimomorpha</taxon>
        <taxon>Strongyloidoidea</taxon>
        <taxon>Steinernematidae</taxon>
        <taxon>Steinernema</taxon>
    </lineage>
</organism>
<reference evidence="3" key="1">
    <citation type="submission" date="2016-11" db="UniProtKB">
        <authorList>
            <consortium name="WormBaseParasite"/>
        </authorList>
    </citation>
    <scope>IDENTIFICATION</scope>
</reference>
<name>A0A1I7Z4B0_9BILA</name>
<evidence type="ECO:0000256" key="1">
    <source>
        <dbReference type="SAM" id="MobiDB-lite"/>
    </source>
</evidence>
<dbReference type="Proteomes" id="UP000095287">
    <property type="component" value="Unplaced"/>
</dbReference>
<dbReference type="WBParaSite" id="L893_g22457.t1">
    <property type="protein sequence ID" value="L893_g22457.t1"/>
    <property type="gene ID" value="L893_g22457"/>
</dbReference>
<accession>A0A1I7Z4B0</accession>
<feature type="compositionally biased region" description="Basic and acidic residues" evidence="1">
    <location>
        <begin position="48"/>
        <end position="66"/>
    </location>
</feature>
<evidence type="ECO:0000313" key="2">
    <source>
        <dbReference type="Proteomes" id="UP000095287"/>
    </source>
</evidence>
<dbReference type="AlphaFoldDB" id="A0A1I7Z4B0"/>
<feature type="region of interest" description="Disordered" evidence="1">
    <location>
        <begin position="1"/>
        <end position="77"/>
    </location>
</feature>
<protein>
    <submittedName>
        <fullName evidence="3">Uncharacterized protein</fullName>
    </submittedName>
</protein>
<evidence type="ECO:0000313" key="3">
    <source>
        <dbReference type="WBParaSite" id="L893_g22457.t1"/>
    </source>
</evidence>
<sequence>MTLGGMHAARVIQSARQRGSNQIGTASGLLPVDCARSTPPGQIVSGEVRSRDSSLRDPLPKAELEGRGNPIDNPAAMNSCMNLGEPPRTMPMAALCQVRREGEAEGEDGV</sequence>
<keyword evidence="2" id="KW-1185">Reference proteome</keyword>